<dbReference type="GO" id="GO:0008932">
    <property type="term" value="F:lytic endotransglycosylase activity"/>
    <property type="evidence" value="ECO:0007669"/>
    <property type="project" value="UniProtKB-UniRule"/>
</dbReference>
<evidence type="ECO:0000256" key="4">
    <source>
        <dbReference type="ARBA" id="ARBA00023136"/>
    </source>
</evidence>
<evidence type="ECO:0000313" key="9">
    <source>
        <dbReference type="Proteomes" id="UP000034231"/>
    </source>
</evidence>
<dbReference type="Gene3D" id="3.30.1490.480">
    <property type="entry name" value="Endolytic murein transglycosylase"/>
    <property type="match status" value="1"/>
</dbReference>
<reference evidence="8 9" key="1">
    <citation type="journal article" date="2015" name="Nature">
        <title>rRNA introns, odd ribosomes, and small enigmatic genomes across a large radiation of phyla.</title>
        <authorList>
            <person name="Brown C.T."/>
            <person name="Hug L.A."/>
            <person name="Thomas B.C."/>
            <person name="Sharon I."/>
            <person name="Castelle C.J."/>
            <person name="Singh A."/>
            <person name="Wilkins M.J."/>
            <person name="Williams K.H."/>
            <person name="Banfield J.F."/>
        </authorList>
    </citation>
    <scope>NUCLEOTIDE SEQUENCE [LARGE SCALE GENOMIC DNA]</scope>
</reference>
<keyword evidence="3 7" id="KW-1133">Transmembrane helix</keyword>
<name>A0A0G0LBU8_9BACT</name>
<dbReference type="PATRIC" id="fig|1618488.3.peg.422"/>
<dbReference type="Proteomes" id="UP000034231">
    <property type="component" value="Unassembled WGS sequence"/>
</dbReference>
<dbReference type="NCBIfam" id="TIGR00247">
    <property type="entry name" value="endolytic transglycosylase MltG"/>
    <property type="match status" value="1"/>
</dbReference>
<evidence type="ECO:0000313" key="8">
    <source>
        <dbReference type="EMBL" id="KKQ50121.1"/>
    </source>
</evidence>
<dbReference type="Pfam" id="PF02618">
    <property type="entry name" value="YceG"/>
    <property type="match status" value="1"/>
</dbReference>
<keyword evidence="2 7" id="KW-0812">Transmembrane</keyword>
<dbReference type="EMBL" id="LBTX01000008">
    <property type="protein sequence ID" value="KKQ50121.1"/>
    <property type="molecule type" value="Genomic_DNA"/>
</dbReference>
<dbReference type="AlphaFoldDB" id="A0A0G0LBU8"/>
<dbReference type="GO" id="GO:0071555">
    <property type="term" value="P:cell wall organization"/>
    <property type="evidence" value="ECO:0007669"/>
    <property type="project" value="UniProtKB-KW"/>
</dbReference>
<keyword evidence="4 7" id="KW-0472">Membrane</keyword>
<protein>
    <recommendedName>
        <fullName evidence="7">Endolytic murein transglycosylase</fullName>
        <ecNumber evidence="7">4.2.2.29</ecNumber>
    </recommendedName>
    <alternativeName>
        <fullName evidence="7">Peptidoglycan lytic transglycosylase</fullName>
    </alternativeName>
    <alternativeName>
        <fullName evidence="7">Peptidoglycan polymerization terminase</fullName>
    </alternativeName>
</protein>
<evidence type="ECO:0000256" key="2">
    <source>
        <dbReference type="ARBA" id="ARBA00022692"/>
    </source>
</evidence>
<comment type="similarity">
    <text evidence="7">Belongs to the transglycosylase MltG family.</text>
</comment>
<dbReference type="PANTHER" id="PTHR30518:SF2">
    <property type="entry name" value="ENDOLYTIC MUREIN TRANSGLYCOSYLASE"/>
    <property type="match status" value="1"/>
</dbReference>
<organism evidence="8 9">
    <name type="scientific">Candidatus Shapirobacteria bacterium GW2011_GWE1_38_10</name>
    <dbReference type="NCBI Taxonomy" id="1618488"/>
    <lineage>
        <taxon>Bacteria</taxon>
        <taxon>Candidatus Shapironibacteriota</taxon>
    </lineage>
</organism>
<dbReference type="GO" id="GO:0009252">
    <property type="term" value="P:peptidoglycan biosynthetic process"/>
    <property type="evidence" value="ECO:0007669"/>
    <property type="project" value="UniProtKB-UniRule"/>
</dbReference>
<keyword evidence="6 7" id="KW-0961">Cell wall biogenesis/degradation</keyword>
<proteinExistence type="inferred from homology"/>
<evidence type="ECO:0000256" key="6">
    <source>
        <dbReference type="ARBA" id="ARBA00023316"/>
    </source>
</evidence>
<feature type="site" description="Important for catalytic activity" evidence="7">
    <location>
        <position position="188"/>
    </location>
</feature>
<dbReference type="HAMAP" id="MF_02065">
    <property type="entry name" value="MltG"/>
    <property type="match status" value="1"/>
</dbReference>
<sequence length="307" mass="34630">MKKILLLIPLFLFLSLALFCYLSLKAPSSDTTKKIFVINQGEGLLTIASRLEKFHFINNRYVFVIYSRVFGLSQKIQAGTFYLTSSETLPNLIQKLIKGGSTDYWFKIIPGTRIEQFSPDDDFTLVSKGLEGQLFPDSYLIPQNYSHSQILALIENNFREKLAEASIGFTTKLTPTQTLILASILEREAKTLSDKKIIAGILMNRLGVGMPLQIDATVQYAKDSLTHPAKYWQPISKSDLSIVSPYNTYKNRGLPPSPICNPGFDSLYAAYHPTDSEYVYYLNDSSGQIHYAKNLTEHNANVAKYLR</sequence>
<comment type="catalytic activity">
    <reaction evidence="7">
        <text>a peptidoglycan chain = a peptidoglycan chain with N-acetyl-1,6-anhydromuramyl-[peptide] at the reducing end + a peptidoglycan chain with N-acetylglucosamine at the non-reducing end.</text>
        <dbReference type="EC" id="4.2.2.29"/>
    </reaction>
</comment>
<comment type="caution">
    <text evidence="8">The sequence shown here is derived from an EMBL/GenBank/DDBJ whole genome shotgun (WGS) entry which is preliminary data.</text>
</comment>
<dbReference type="PANTHER" id="PTHR30518">
    <property type="entry name" value="ENDOLYTIC MUREIN TRANSGLYCOSYLASE"/>
    <property type="match status" value="1"/>
</dbReference>
<dbReference type="EC" id="4.2.2.29" evidence="7"/>
<gene>
    <name evidence="7" type="primary">mltG</name>
    <name evidence="8" type="ORF">US68_C0008G0006</name>
</gene>
<comment type="function">
    <text evidence="7">Functions as a peptidoglycan terminase that cleaves nascent peptidoglycan strands endolytically to terminate their elongation.</text>
</comment>
<evidence type="ECO:0000256" key="5">
    <source>
        <dbReference type="ARBA" id="ARBA00023239"/>
    </source>
</evidence>
<accession>A0A0G0LBU8</accession>
<dbReference type="GO" id="GO:0005886">
    <property type="term" value="C:plasma membrane"/>
    <property type="evidence" value="ECO:0007669"/>
    <property type="project" value="UniProtKB-UniRule"/>
</dbReference>
<keyword evidence="5 7" id="KW-0456">Lyase</keyword>
<dbReference type="InterPro" id="IPR003770">
    <property type="entry name" value="MLTG-like"/>
</dbReference>
<evidence type="ECO:0000256" key="3">
    <source>
        <dbReference type="ARBA" id="ARBA00022989"/>
    </source>
</evidence>
<keyword evidence="1 7" id="KW-1003">Cell membrane</keyword>
<evidence type="ECO:0000256" key="1">
    <source>
        <dbReference type="ARBA" id="ARBA00022475"/>
    </source>
</evidence>
<evidence type="ECO:0000256" key="7">
    <source>
        <dbReference type="HAMAP-Rule" id="MF_02065"/>
    </source>
</evidence>